<sequence length="119" mass="13224">MTTGRSSSEQVPAPLSLLLAPGKRRLLLGTAAAICCLIQIFVPGAQTSPDTTFTNSFYVRLRRSMAPDAVEALAGKHGFQNWGKVLQSDHEYHWVHQGLQHSRRKRSIPLTRKLKTDSN</sequence>
<dbReference type="Proteomes" id="UP000678499">
    <property type="component" value="Unassembled WGS sequence"/>
</dbReference>
<name>A0A7R9GDU3_9CRUS</name>
<dbReference type="Gene3D" id="3.30.70.850">
    <property type="entry name" value="Peptidase S8, pro-domain"/>
    <property type="match status" value="1"/>
</dbReference>
<accession>A0A7R9GDU3</accession>
<dbReference type="InterPro" id="IPR032815">
    <property type="entry name" value="S8_pro-domain"/>
</dbReference>
<feature type="non-terminal residue" evidence="2">
    <location>
        <position position="1"/>
    </location>
</feature>
<dbReference type="OrthoDB" id="300641at2759"/>
<feature type="domain" description="Peptidase S8 pro-domain" evidence="1">
    <location>
        <begin position="56"/>
        <end position="118"/>
    </location>
</feature>
<dbReference type="InterPro" id="IPR038466">
    <property type="entry name" value="S8_pro-domain_sf"/>
</dbReference>
<keyword evidence="3" id="KW-1185">Reference proteome</keyword>
<gene>
    <name evidence="2" type="ORF">NMOB1V02_LOCUS6454</name>
</gene>
<dbReference type="EMBL" id="OA883388">
    <property type="protein sequence ID" value="CAD7278757.1"/>
    <property type="molecule type" value="Genomic_DNA"/>
</dbReference>
<dbReference type="AlphaFoldDB" id="A0A7R9GDU3"/>
<reference evidence="2" key="1">
    <citation type="submission" date="2020-11" db="EMBL/GenBank/DDBJ databases">
        <authorList>
            <person name="Tran Van P."/>
        </authorList>
    </citation>
    <scope>NUCLEOTIDE SEQUENCE</scope>
</reference>
<evidence type="ECO:0000259" key="1">
    <source>
        <dbReference type="Pfam" id="PF16470"/>
    </source>
</evidence>
<dbReference type="EMBL" id="CAJPEX010001351">
    <property type="protein sequence ID" value="CAG0918909.1"/>
    <property type="molecule type" value="Genomic_DNA"/>
</dbReference>
<dbReference type="Pfam" id="PF16470">
    <property type="entry name" value="S8_pro-domain"/>
    <property type="match status" value="1"/>
</dbReference>
<organism evidence="2">
    <name type="scientific">Notodromas monacha</name>
    <dbReference type="NCBI Taxonomy" id="399045"/>
    <lineage>
        <taxon>Eukaryota</taxon>
        <taxon>Metazoa</taxon>
        <taxon>Ecdysozoa</taxon>
        <taxon>Arthropoda</taxon>
        <taxon>Crustacea</taxon>
        <taxon>Oligostraca</taxon>
        <taxon>Ostracoda</taxon>
        <taxon>Podocopa</taxon>
        <taxon>Podocopida</taxon>
        <taxon>Cypridocopina</taxon>
        <taxon>Cypridoidea</taxon>
        <taxon>Cyprididae</taxon>
        <taxon>Notodromas</taxon>
    </lineage>
</organism>
<proteinExistence type="predicted"/>
<protein>
    <recommendedName>
        <fullName evidence="1">Peptidase S8 pro-domain domain-containing protein</fullName>
    </recommendedName>
</protein>
<evidence type="ECO:0000313" key="2">
    <source>
        <dbReference type="EMBL" id="CAD7278757.1"/>
    </source>
</evidence>
<dbReference type="SUPFAM" id="SSF54897">
    <property type="entry name" value="Protease propeptides/inhibitors"/>
    <property type="match status" value="1"/>
</dbReference>
<evidence type="ECO:0000313" key="3">
    <source>
        <dbReference type="Proteomes" id="UP000678499"/>
    </source>
</evidence>